<sequence>MAESSTRRAERRAALETHRQYTLQNRRLRALRDAQRNAPMTPEEETEVARGMARFFDRDALAEQWVWEAVRRDGERRELEQRRRELDQGNGERRLRELEQRPQEVDQGEGERRLRELEQRRQELDQGDDHRPASFATHVFRAFVTNSIARSLALGMIFFVTVELPACFGFLRTTIPPVVSYLWMKVSPVLCFVGGMTASYGLKGLSQRWTSITQGTPLGAAED</sequence>
<evidence type="ECO:0000313" key="4">
    <source>
        <dbReference type="Proteomes" id="UP000053599"/>
    </source>
</evidence>
<feature type="region of interest" description="Disordered" evidence="1">
    <location>
        <begin position="93"/>
        <end position="113"/>
    </location>
</feature>
<dbReference type="HOGENOM" id="CLU_1240162_0_0_1"/>
<dbReference type="EMBL" id="KN846953">
    <property type="protein sequence ID" value="KIV80443.1"/>
    <property type="molecule type" value="Genomic_DNA"/>
</dbReference>
<evidence type="ECO:0000313" key="3">
    <source>
        <dbReference type="EMBL" id="KIV80443.1"/>
    </source>
</evidence>
<evidence type="ECO:0000256" key="2">
    <source>
        <dbReference type="SAM" id="Phobius"/>
    </source>
</evidence>
<organism evidence="3 4">
    <name type="scientific">Exophiala sideris</name>
    <dbReference type="NCBI Taxonomy" id="1016849"/>
    <lineage>
        <taxon>Eukaryota</taxon>
        <taxon>Fungi</taxon>
        <taxon>Dikarya</taxon>
        <taxon>Ascomycota</taxon>
        <taxon>Pezizomycotina</taxon>
        <taxon>Eurotiomycetes</taxon>
        <taxon>Chaetothyriomycetidae</taxon>
        <taxon>Chaetothyriales</taxon>
        <taxon>Herpotrichiellaceae</taxon>
        <taxon>Exophiala</taxon>
    </lineage>
</organism>
<keyword evidence="2" id="KW-0812">Transmembrane</keyword>
<accession>A0A0D1Z0H5</accession>
<protein>
    <submittedName>
        <fullName evidence="3">Uncharacterized protein</fullName>
    </submittedName>
</protein>
<reference evidence="3 4" key="1">
    <citation type="submission" date="2015-01" db="EMBL/GenBank/DDBJ databases">
        <title>The Genome Sequence of Exophiala sideris CBS121828.</title>
        <authorList>
            <consortium name="The Broad Institute Genomics Platform"/>
            <person name="Cuomo C."/>
            <person name="de Hoog S."/>
            <person name="Gorbushina A."/>
            <person name="Stielow B."/>
            <person name="Teixiera M."/>
            <person name="Abouelleil A."/>
            <person name="Chapman S.B."/>
            <person name="Priest M."/>
            <person name="Young S.K."/>
            <person name="Wortman J."/>
            <person name="Nusbaum C."/>
            <person name="Birren B."/>
        </authorList>
    </citation>
    <scope>NUCLEOTIDE SEQUENCE [LARGE SCALE GENOMIC DNA]</scope>
    <source>
        <strain evidence="3 4">CBS 121828</strain>
    </source>
</reference>
<evidence type="ECO:0000256" key="1">
    <source>
        <dbReference type="SAM" id="MobiDB-lite"/>
    </source>
</evidence>
<dbReference type="Proteomes" id="UP000053599">
    <property type="component" value="Unassembled WGS sequence"/>
</dbReference>
<proteinExistence type="predicted"/>
<dbReference type="OrthoDB" id="10560384at2759"/>
<keyword evidence="2" id="KW-0472">Membrane</keyword>
<gene>
    <name evidence="3" type="ORF">PV11_07941</name>
</gene>
<keyword evidence="2" id="KW-1133">Transmembrane helix</keyword>
<name>A0A0D1Z0H5_9EURO</name>
<feature type="transmembrane region" description="Helical" evidence="2">
    <location>
        <begin position="151"/>
        <end position="171"/>
    </location>
</feature>
<dbReference type="AlphaFoldDB" id="A0A0D1Z0H5"/>
<feature type="transmembrane region" description="Helical" evidence="2">
    <location>
        <begin position="183"/>
        <end position="202"/>
    </location>
</feature>